<dbReference type="STRING" id="1561998.A0A1I7UD56"/>
<keyword evidence="3" id="KW-1185">Reference proteome</keyword>
<organism evidence="3 4">
    <name type="scientific">Caenorhabditis tropicalis</name>
    <dbReference type="NCBI Taxonomy" id="1561998"/>
    <lineage>
        <taxon>Eukaryota</taxon>
        <taxon>Metazoa</taxon>
        <taxon>Ecdysozoa</taxon>
        <taxon>Nematoda</taxon>
        <taxon>Chromadorea</taxon>
        <taxon>Rhabditida</taxon>
        <taxon>Rhabditina</taxon>
        <taxon>Rhabditomorpha</taxon>
        <taxon>Rhabditoidea</taxon>
        <taxon>Rhabditidae</taxon>
        <taxon>Peloderinae</taxon>
        <taxon>Caenorhabditis</taxon>
    </lineage>
</organism>
<protein>
    <submittedName>
        <fullName evidence="4">Cir_N domain-containing protein</fullName>
    </submittedName>
</protein>
<dbReference type="SMART" id="SM01083">
    <property type="entry name" value="Cir_N"/>
    <property type="match status" value="1"/>
</dbReference>
<feature type="compositionally biased region" description="Basic and acidic residues" evidence="1">
    <location>
        <begin position="15"/>
        <end position="35"/>
    </location>
</feature>
<feature type="region of interest" description="Disordered" evidence="1">
    <location>
        <begin position="139"/>
        <end position="270"/>
    </location>
</feature>
<feature type="compositionally biased region" description="Basic and acidic residues" evidence="1">
    <location>
        <begin position="195"/>
        <end position="254"/>
    </location>
</feature>
<feature type="compositionally biased region" description="Basic residues" evidence="1">
    <location>
        <begin position="176"/>
        <end position="194"/>
    </location>
</feature>
<feature type="compositionally biased region" description="Basic and acidic residues" evidence="1">
    <location>
        <begin position="102"/>
        <end position="114"/>
    </location>
</feature>
<proteinExistence type="predicted"/>
<feature type="region of interest" description="Disordered" evidence="1">
    <location>
        <begin position="14"/>
        <end position="35"/>
    </location>
</feature>
<dbReference type="InterPro" id="IPR039875">
    <property type="entry name" value="LENG1-like"/>
</dbReference>
<feature type="region of interest" description="Disordered" evidence="1">
    <location>
        <begin position="50"/>
        <end position="114"/>
    </location>
</feature>
<dbReference type="eggNOG" id="ENOG502RZ97">
    <property type="taxonomic scope" value="Eukaryota"/>
</dbReference>
<evidence type="ECO:0000259" key="2">
    <source>
        <dbReference type="SMART" id="SM01083"/>
    </source>
</evidence>
<name>A0A1I7UD56_9PELO</name>
<dbReference type="Proteomes" id="UP000095282">
    <property type="component" value="Unplaced"/>
</dbReference>
<sequence length="270" mass="32942">MNILHHKSWHVRTKSNMERVRRDERKAAEEEQRVLDRQIQAENERRINTLRARADDRMSNMFGGGGGSSSKDVSISDETGHVNLFQDLEREERKNHGTGNADYEKEKAEEKKEWESKMGIQVYFADNTNDLNKKKEWYEEMPLRRMELPPRSKAKTDALPRMDRKKRDEEEEKEEKRKHKKDKKKKKKKKHRHRDRSEERRLEEEFDRERKLKTAKMRDERLKRERAEKSRTYALLHPEEIEKQKKEKEMEEKRGKKTYNSQFNPEFFRK</sequence>
<dbReference type="PANTHER" id="PTHR22093:SF0">
    <property type="entry name" value="LEUKOCYTE RECEPTOR CLUSTER MEMBER 1"/>
    <property type="match status" value="1"/>
</dbReference>
<feature type="compositionally biased region" description="Basic and acidic residues" evidence="1">
    <location>
        <begin position="139"/>
        <end position="168"/>
    </location>
</feature>
<dbReference type="InterPro" id="IPR019339">
    <property type="entry name" value="CIR_N_dom"/>
</dbReference>
<dbReference type="WBParaSite" id="Csp11.Scaffold629.g8139.t1">
    <property type="protein sequence ID" value="Csp11.Scaffold629.g8139.t1"/>
    <property type="gene ID" value="Csp11.Scaffold629.g8139"/>
</dbReference>
<dbReference type="Pfam" id="PF10197">
    <property type="entry name" value="Cir_N"/>
    <property type="match status" value="1"/>
</dbReference>
<feature type="domain" description="CBF1-interacting co-repressor CIR N-terminal" evidence="2">
    <location>
        <begin position="8"/>
        <end position="44"/>
    </location>
</feature>
<evidence type="ECO:0000313" key="3">
    <source>
        <dbReference type="Proteomes" id="UP000095282"/>
    </source>
</evidence>
<evidence type="ECO:0000313" key="4">
    <source>
        <dbReference type="WBParaSite" id="Csp11.Scaffold629.g8139.t1"/>
    </source>
</evidence>
<dbReference type="AlphaFoldDB" id="A0A1I7UD56"/>
<evidence type="ECO:0000256" key="1">
    <source>
        <dbReference type="SAM" id="MobiDB-lite"/>
    </source>
</evidence>
<reference evidence="4" key="1">
    <citation type="submission" date="2016-11" db="UniProtKB">
        <authorList>
            <consortium name="WormBaseParasite"/>
        </authorList>
    </citation>
    <scope>IDENTIFICATION</scope>
</reference>
<dbReference type="PANTHER" id="PTHR22093">
    <property type="entry name" value="LEUKOCYTE RECEPTOR CLUSTER LRC MEMBER 1"/>
    <property type="match status" value="1"/>
</dbReference>
<accession>A0A1I7UD56</accession>